<evidence type="ECO:0000256" key="7">
    <source>
        <dbReference type="ARBA" id="ARBA00022825"/>
    </source>
</evidence>
<feature type="chain" id="PRO_5045091701" evidence="13">
    <location>
        <begin position="22"/>
        <end position="470"/>
    </location>
</feature>
<comment type="similarity">
    <text evidence="2 10">Belongs to the peptidase S8 family.</text>
</comment>
<comment type="caution">
    <text evidence="15">The sequence shown here is derived from an EMBL/GenBank/DDBJ whole genome shotgun (WGS) entry which is preliminary data.</text>
</comment>
<dbReference type="InterPro" id="IPR023834">
    <property type="entry name" value="T7SS_pept_S8A_mycosin"/>
</dbReference>
<keyword evidence="6 10" id="KW-0378">Hydrolase</keyword>
<keyword evidence="9 12" id="KW-0472">Membrane</keyword>
<feature type="domain" description="Peptidase S8/S53" evidence="14">
    <location>
        <begin position="94"/>
        <end position="400"/>
    </location>
</feature>
<evidence type="ECO:0000256" key="6">
    <source>
        <dbReference type="ARBA" id="ARBA00022801"/>
    </source>
</evidence>
<keyword evidence="16" id="KW-1185">Reference proteome</keyword>
<dbReference type="SUPFAM" id="SSF52743">
    <property type="entry name" value="Subtilisin-like"/>
    <property type="match status" value="1"/>
</dbReference>
<evidence type="ECO:0000256" key="11">
    <source>
        <dbReference type="SAM" id="MobiDB-lite"/>
    </source>
</evidence>
<dbReference type="InterPro" id="IPR036852">
    <property type="entry name" value="Peptidase_S8/S53_dom_sf"/>
</dbReference>
<proteinExistence type="inferred from homology"/>
<dbReference type="RefSeq" id="WP_255065207.1">
    <property type="nucleotide sequence ID" value="NZ_JANDBD010000022.1"/>
</dbReference>
<dbReference type="InterPro" id="IPR015500">
    <property type="entry name" value="Peptidase_S8_subtilisin-rel"/>
</dbReference>
<feature type="region of interest" description="Disordered" evidence="11">
    <location>
        <begin position="410"/>
        <end position="436"/>
    </location>
</feature>
<keyword evidence="8 12" id="KW-1133">Transmembrane helix</keyword>
<name>A0ABT1MCL3_9MYCO</name>
<dbReference type="InterPro" id="IPR000209">
    <property type="entry name" value="Peptidase_S8/S53_dom"/>
</dbReference>
<gene>
    <name evidence="15" type="primary">mycP</name>
    <name evidence="15" type="ORF">NM203_32530</name>
</gene>
<dbReference type="Gene3D" id="3.40.50.200">
    <property type="entry name" value="Peptidase S8/S53 domain"/>
    <property type="match status" value="1"/>
</dbReference>
<feature type="active site" description="Charge relay system" evidence="10">
    <location>
        <position position="135"/>
    </location>
</feature>
<dbReference type="PANTHER" id="PTHR43806">
    <property type="entry name" value="PEPTIDASE S8"/>
    <property type="match status" value="1"/>
</dbReference>
<feature type="signal peptide" evidence="13">
    <location>
        <begin position="1"/>
        <end position="21"/>
    </location>
</feature>
<evidence type="ECO:0000256" key="5">
    <source>
        <dbReference type="ARBA" id="ARBA00022692"/>
    </source>
</evidence>
<keyword evidence="13" id="KW-0732">Signal</keyword>
<keyword evidence="5 12" id="KW-0812">Transmembrane</keyword>
<dbReference type="GO" id="GO:0006508">
    <property type="term" value="P:proteolysis"/>
    <property type="evidence" value="ECO:0007669"/>
    <property type="project" value="UniProtKB-KW"/>
</dbReference>
<feature type="transmembrane region" description="Helical" evidence="12">
    <location>
        <begin position="441"/>
        <end position="461"/>
    </location>
</feature>
<reference evidence="15 16" key="1">
    <citation type="submission" date="2022-06" db="EMBL/GenBank/DDBJ databases">
        <title>Mycolicibacterium sp. CAU 1645 isolated from seawater.</title>
        <authorList>
            <person name="Kim W."/>
        </authorList>
    </citation>
    <scope>NUCLEOTIDE SEQUENCE [LARGE SCALE GENOMIC DNA]</scope>
    <source>
        <strain evidence="15 16">CAU 1645</strain>
    </source>
</reference>
<dbReference type="InterPro" id="IPR022398">
    <property type="entry name" value="Peptidase_S8_His-AS"/>
</dbReference>
<sequence>MSGRSLTRAAALGCAALLALAGPLAAGTAAAITAPVVDPAAVPPDTPPGPDEPLRMEHNCTVPGVVPGSDLGAPSPSQAFMDIPSLWKAAASRGAGVTVAMIDTGVNVSPRLSRVHGGGDYVDPAANGLADCDVHGTIVAGIIGAAPAETDGMSGVAPEADIVSIRQSSAAYGPANPSPGDAQADRRAGTVSTLARAVVHAANSGARVLNMSIVACIPVLKPVDQTTLGAALRYAAVDKDVVIVAASGNLANQDCAQNPDIDATNGKDPRNWGGVVTISTPSWFSDYVLSVSATDGTGRPAVDDQGREISLSGPWVGVAAPGVFAQGFDDKGGLINATFDAQASQFRAINGTSFSAAYVSGLAALVRAKYPRLSAAQVINRIEATAHSPAALVDNRVGYGVIDPLAALNNDVPEGPPRMPEHLSRSLEVPPPPPPPDRRPMYIALVGSGALVGAVLLAVFVSNTARERRS</sequence>
<evidence type="ECO:0000256" key="13">
    <source>
        <dbReference type="SAM" id="SignalP"/>
    </source>
</evidence>
<dbReference type="GO" id="GO:0008233">
    <property type="term" value="F:peptidase activity"/>
    <property type="evidence" value="ECO:0007669"/>
    <property type="project" value="UniProtKB-KW"/>
</dbReference>
<evidence type="ECO:0000259" key="14">
    <source>
        <dbReference type="Pfam" id="PF00082"/>
    </source>
</evidence>
<keyword evidence="7 10" id="KW-0720">Serine protease</keyword>
<dbReference type="InterPro" id="IPR050131">
    <property type="entry name" value="Peptidase_S8_subtilisin-like"/>
</dbReference>
<evidence type="ECO:0000256" key="1">
    <source>
        <dbReference type="ARBA" id="ARBA00004162"/>
    </source>
</evidence>
<dbReference type="PRINTS" id="PR00723">
    <property type="entry name" value="SUBTILISIN"/>
</dbReference>
<evidence type="ECO:0000256" key="2">
    <source>
        <dbReference type="ARBA" id="ARBA00011073"/>
    </source>
</evidence>
<dbReference type="PANTHER" id="PTHR43806:SF11">
    <property type="entry name" value="CEREVISIN-RELATED"/>
    <property type="match status" value="1"/>
</dbReference>
<dbReference type="PROSITE" id="PS00137">
    <property type="entry name" value="SUBTILASE_HIS"/>
    <property type="match status" value="1"/>
</dbReference>
<evidence type="ECO:0000313" key="15">
    <source>
        <dbReference type="EMBL" id="MCP9276916.1"/>
    </source>
</evidence>
<protein>
    <submittedName>
        <fullName evidence="15">Type VII secretion-associated serine protease mycosin</fullName>
    </submittedName>
</protein>
<keyword evidence="3" id="KW-1003">Cell membrane</keyword>
<feature type="active site" description="Charge relay system" evidence="10">
    <location>
        <position position="103"/>
    </location>
</feature>
<evidence type="ECO:0000256" key="4">
    <source>
        <dbReference type="ARBA" id="ARBA00022670"/>
    </source>
</evidence>
<evidence type="ECO:0000256" key="9">
    <source>
        <dbReference type="ARBA" id="ARBA00023136"/>
    </source>
</evidence>
<accession>A0ABT1MCL3</accession>
<evidence type="ECO:0000256" key="3">
    <source>
        <dbReference type="ARBA" id="ARBA00022475"/>
    </source>
</evidence>
<dbReference type="PROSITE" id="PS51892">
    <property type="entry name" value="SUBTILASE"/>
    <property type="match status" value="1"/>
</dbReference>
<evidence type="ECO:0000313" key="16">
    <source>
        <dbReference type="Proteomes" id="UP001651690"/>
    </source>
</evidence>
<evidence type="ECO:0000256" key="8">
    <source>
        <dbReference type="ARBA" id="ARBA00022989"/>
    </source>
</evidence>
<dbReference type="NCBIfam" id="TIGR03921">
    <property type="entry name" value="T7SS_mycosin"/>
    <property type="match status" value="1"/>
</dbReference>
<organism evidence="15 16">
    <name type="scientific">Mycolicibacterium arenosum</name>
    <dbReference type="NCBI Taxonomy" id="2952157"/>
    <lineage>
        <taxon>Bacteria</taxon>
        <taxon>Bacillati</taxon>
        <taxon>Actinomycetota</taxon>
        <taxon>Actinomycetes</taxon>
        <taxon>Mycobacteriales</taxon>
        <taxon>Mycobacteriaceae</taxon>
        <taxon>Mycolicibacterium</taxon>
    </lineage>
</organism>
<evidence type="ECO:0000256" key="12">
    <source>
        <dbReference type="SAM" id="Phobius"/>
    </source>
</evidence>
<comment type="subcellular location">
    <subcellularLocation>
        <location evidence="1">Cell membrane</location>
        <topology evidence="1">Single-pass membrane protein</topology>
    </subcellularLocation>
</comment>
<feature type="active site" description="Charge relay system" evidence="10">
    <location>
        <position position="353"/>
    </location>
</feature>
<dbReference type="Proteomes" id="UP001651690">
    <property type="component" value="Unassembled WGS sequence"/>
</dbReference>
<evidence type="ECO:0000256" key="10">
    <source>
        <dbReference type="PROSITE-ProRule" id="PRU01240"/>
    </source>
</evidence>
<keyword evidence="4 10" id="KW-0645">Protease</keyword>
<dbReference type="Pfam" id="PF00082">
    <property type="entry name" value="Peptidase_S8"/>
    <property type="match status" value="1"/>
</dbReference>
<dbReference type="EMBL" id="JANDBD010000022">
    <property type="protein sequence ID" value="MCP9276916.1"/>
    <property type="molecule type" value="Genomic_DNA"/>
</dbReference>